<organism evidence="2">
    <name type="scientific">Psilocybe cubensis</name>
    <name type="common">Psychedelic mushroom</name>
    <name type="synonym">Stropharia cubensis</name>
    <dbReference type="NCBI Taxonomy" id="181762"/>
    <lineage>
        <taxon>Eukaryota</taxon>
        <taxon>Fungi</taxon>
        <taxon>Dikarya</taxon>
        <taxon>Basidiomycota</taxon>
        <taxon>Agaricomycotina</taxon>
        <taxon>Agaricomycetes</taxon>
        <taxon>Agaricomycetidae</taxon>
        <taxon>Agaricales</taxon>
        <taxon>Agaricineae</taxon>
        <taxon>Strophariaceae</taxon>
        <taxon>Psilocybe</taxon>
    </lineage>
</organism>
<dbReference type="InterPro" id="IPR001810">
    <property type="entry name" value="F-box_dom"/>
</dbReference>
<dbReference type="EMBL" id="JAFIQS010000012">
    <property type="protein sequence ID" value="KAG5164162.1"/>
    <property type="molecule type" value="Genomic_DNA"/>
</dbReference>
<reference evidence="2" key="1">
    <citation type="submission" date="2021-02" db="EMBL/GenBank/DDBJ databases">
        <title>Psilocybe cubensis genome.</title>
        <authorList>
            <person name="Mckernan K.J."/>
            <person name="Crawford S."/>
            <person name="Trippe A."/>
            <person name="Kane L.T."/>
            <person name="Mclaughlin S."/>
        </authorList>
    </citation>
    <scope>NUCLEOTIDE SEQUENCE [LARGE SCALE GENOMIC DNA]</scope>
    <source>
        <strain evidence="2">MGC-MH-2018</strain>
    </source>
</reference>
<protein>
    <recommendedName>
        <fullName evidence="1">F-box domain-containing protein</fullName>
    </recommendedName>
</protein>
<comment type="caution">
    <text evidence="2">The sequence shown here is derived from an EMBL/GenBank/DDBJ whole genome shotgun (WGS) entry which is preliminary data.</text>
</comment>
<dbReference type="Pfam" id="PF12937">
    <property type="entry name" value="F-box-like"/>
    <property type="match status" value="1"/>
</dbReference>
<dbReference type="InterPro" id="IPR032675">
    <property type="entry name" value="LRR_dom_sf"/>
</dbReference>
<dbReference type="AlphaFoldDB" id="A0A8H8CFD4"/>
<gene>
    <name evidence="2" type="ORF">JR316_010656</name>
</gene>
<proteinExistence type="predicted"/>
<evidence type="ECO:0000313" key="2">
    <source>
        <dbReference type="EMBL" id="KAG5164162.1"/>
    </source>
</evidence>
<evidence type="ECO:0000259" key="1">
    <source>
        <dbReference type="Pfam" id="PF12937"/>
    </source>
</evidence>
<feature type="domain" description="F-box" evidence="1">
    <location>
        <begin position="31"/>
        <end position="96"/>
    </location>
</feature>
<dbReference type="SUPFAM" id="SSF52047">
    <property type="entry name" value="RNI-like"/>
    <property type="match status" value="1"/>
</dbReference>
<sequence length="466" mass="53476">MPAVIGEVMTEIPVIGPPATLAIKPNPSPISLIPVEILVKIFRIVADTYDFDCINSVRWPNYRPRRHPILDVVRRVCVRWFHIAGSDSTLWTTLFLEPTLLVSDPGRVLAGQSLRAKREDKCTAYSGDTRPLSVIINPHLYCWSKDQPFVALSFVCFCAEMAVQINRCIQPQLSSRIGSLALRFTQRDLFKHFENTVLSAAGAAMLVNLHTLSIVIEGTGANRVSVNIHLNAMFAELNSLRHLHLVSHYGGFEVSDTLGLRLQTFKLERNEIQCSEVIAILKFMEFTQAICLEGLRPTYKAPRASELRRERMSRPCLEKLVLKGCHLQAKALECFSLPNLRVLEVENASLNLLYDRLVPLIERSGCTLTHLKVFHYQETRDCDRLPEILLDRHIRFIANVIVRYKFYRKAERRAELRRRGVVRDYFAGLDQDHMRRVVSPTFSHELRRSLDPRLKDNYILWGEYDS</sequence>
<name>A0A8H8CFD4_PSICU</name>
<accession>A0A8H8CFD4</accession>
<dbReference type="Gene3D" id="3.80.10.10">
    <property type="entry name" value="Ribonuclease Inhibitor"/>
    <property type="match status" value="1"/>
</dbReference>